<evidence type="ECO:0000313" key="7">
    <source>
        <dbReference type="Proteomes" id="UP001169764"/>
    </source>
</evidence>
<dbReference type="SUPFAM" id="SSF64518">
    <property type="entry name" value="Phase 1 flagellin"/>
    <property type="match status" value="1"/>
</dbReference>
<keyword evidence="7" id="KW-1185">Reference proteome</keyword>
<name>A0ABT8YDY6_9SPHN</name>
<dbReference type="Pfam" id="PF00669">
    <property type="entry name" value="Flagellin_N"/>
    <property type="match status" value="1"/>
</dbReference>
<evidence type="ECO:0000256" key="2">
    <source>
        <dbReference type="ARBA" id="ARBA00004613"/>
    </source>
</evidence>
<comment type="caution">
    <text evidence="6">The sequence shown here is derived from an EMBL/GenBank/DDBJ whole genome shotgun (WGS) entry which is preliminary data.</text>
</comment>
<dbReference type="RefSeq" id="WP_303546202.1">
    <property type="nucleotide sequence ID" value="NZ_JAUOTP010000011.1"/>
</dbReference>
<dbReference type="PRINTS" id="PR00207">
    <property type="entry name" value="FLAGELLIN"/>
</dbReference>
<evidence type="ECO:0000313" key="6">
    <source>
        <dbReference type="EMBL" id="MDO6416545.1"/>
    </source>
</evidence>
<dbReference type="PANTHER" id="PTHR42792:SF1">
    <property type="entry name" value="FLAGELLAR HOOK-ASSOCIATED PROTEIN 3"/>
    <property type="match status" value="1"/>
</dbReference>
<dbReference type="InterPro" id="IPR001029">
    <property type="entry name" value="Flagellin_N"/>
</dbReference>
<evidence type="ECO:0000256" key="4">
    <source>
        <dbReference type="ARBA" id="ARBA00023143"/>
    </source>
</evidence>
<dbReference type="Proteomes" id="UP001169764">
    <property type="component" value="Unassembled WGS sequence"/>
</dbReference>
<keyword evidence="4" id="KW-0975">Bacterial flagellum</keyword>
<comment type="similarity">
    <text evidence="3">Belongs to the bacterial flagellin family.</text>
</comment>
<protein>
    <submittedName>
        <fullName evidence="6">Flagellin-like protein</fullName>
    </submittedName>
</protein>
<dbReference type="EMBL" id="JAUOTP010000011">
    <property type="protein sequence ID" value="MDO6416545.1"/>
    <property type="molecule type" value="Genomic_DNA"/>
</dbReference>
<proteinExistence type="inferred from homology"/>
<evidence type="ECO:0000256" key="1">
    <source>
        <dbReference type="ARBA" id="ARBA00004365"/>
    </source>
</evidence>
<comment type="subcellular location">
    <subcellularLocation>
        <location evidence="1">Bacterial flagellum</location>
    </subcellularLocation>
    <subcellularLocation>
        <location evidence="2">Secreted</location>
    </subcellularLocation>
</comment>
<organism evidence="6 7">
    <name type="scientific">Sphingomonas natans</name>
    <dbReference type="NCBI Taxonomy" id="3063330"/>
    <lineage>
        <taxon>Bacteria</taxon>
        <taxon>Pseudomonadati</taxon>
        <taxon>Pseudomonadota</taxon>
        <taxon>Alphaproteobacteria</taxon>
        <taxon>Sphingomonadales</taxon>
        <taxon>Sphingomonadaceae</taxon>
        <taxon>Sphingomonas</taxon>
    </lineage>
</organism>
<evidence type="ECO:0000259" key="5">
    <source>
        <dbReference type="Pfam" id="PF00669"/>
    </source>
</evidence>
<feature type="domain" description="Flagellin N-terminal" evidence="5">
    <location>
        <begin position="19"/>
        <end position="136"/>
    </location>
</feature>
<gene>
    <name evidence="6" type="ORF">Q4F19_19335</name>
</gene>
<accession>A0ABT8YDY6</accession>
<evidence type="ECO:0000256" key="3">
    <source>
        <dbReference type="ARBA" id="ARBA00005709"/>
    </source>
</evidence>
<dbReference type="InterPro" id="IPR001492">
    <property type="entry name" value="Flagellin"/>
</dbReference>
<sequence>MIGATRYIAGVEIQRQTTLSADISKLQQSISSNKRLSAASDDPKAAARIADIRQNQSDNAVWLRNTTTGAGIAKAADTALSSLSTMLQRAKELVIAGANDTNANVDRAQIATELRSIAGEITALSQTKDSNGQALFPTGDPILIPVSAGRSIAATTSAKTLFGTVPTEHGDRSMAEILTDAAAALEAGPNDDIPYTDSLGNTTDADCEPLVMTRAQALTYSVATVNAADDHAVAAHTDQGLRAQRFDDTKDLLTSGTDDLKIERSSLEDTDLTQAVSEYQAKSLALQAAQTIFAQSHKSTLFDLLG</sequence>
<reference evidence="6" key="1">
    <citation type="submission" date="2023-07" db="EMBL/GenBank/DDBJ databases">
        <authorList>
            <person name="Kim M."/>
        </authorList>
    </citation>
    <scope>NUCLEOTIDE SEQUENCE</scope>
    <source>
        <strain evidence="6">BIUV-7</strain>
    </source>
</reference>
<dbReference type="Gene3D" id="1.20.1330.10">
    <property type="entry name" value="f41 fragment of flagellin, N-terminal domain"/>
    <property type="match status" value="1"/>
</dbReference>
<dbReference type="PANTHER" id="PTHR42792">
    <property type="entry name" value="FLAGELLIN"/>
    <property type="match status" value="1"/>
</dbReference>